<dbReference type="STRING" id="502025.Hoch_3309"/>
<dbReference type="Pfam" id="PF00593">
    <property type="entry name" value="TonB_dep_Rec_b-barrel"/>
    <property type="match status" value="1"/>
</dbReference>
<feature type="compositionally biased region" description="Low complexity" evidence="10">
    <location>
        <begin position="14"/>
        <end position="31"/>
    </location>
</feature>
<feature type="region of interest" description="Disordered" evidence="10">
    <location>
        <begin position="568"/>
        <end position="588"/>
    </location>
</feature>
<evidence type="ECO:0000259" key="11">
    <source>
        <dbReference type="Pfam" id="PF00593"/>
    </source>
</evidence>
<protein>
    <submittedName>
        <fullName evidence="13">TonB-dependent receptor</fullName>
    </submittedName>
</protein>
<dbReference type="PANTHER" id="PTHR47234">
    <property type="match status" value="1"/>
</dbReference>
<feature type="region of interest" description="Disordered" evidence="10">
    <location>
        <begin position="1"/>
        <end position="44"/>
    </location>
</feature>
<dbReference type="PANTHER" id="PTHR47234:SF2">
    <property type="entry name" value="TONB-DEPENDENT RECEPTOR"/>
    <property type="match status" value="1"/>
</dbReference>
<dbReference type="AlphaFoldDB" id="D0LTW7"/>
<keyword evidence="4 8" id="KW-0812">Transmembrane</keyword>
<dbReference type="eggNOG" id="COG4771">
    <property type="taxonomic scope" value="Bacteria"/>
</dbReference>
<dbReference type="Gene3D" id="2.40.170.20">
    <property type="entry name" value="TonB-dependent receptor, beta-barrel domain"/>
    <property type="match status" value="1"/>
</dbReference>
<evidence type="ECO:0000256" key="10">
    <source>
        <dbReference type="SAM" id="MobiDB-lite"/>
    </source>
</evidence>
<keyword evidence="5 9" id="KW-0798">TonB box</keyword>
<dbReference type="GO" id="GO:0009279">
    <property type="term" value="C:cell outer membrane"/>
    <property type="evidence" value="ECO:0007669"/>
    <property type="project" value="UniProtKB-SubCell"/>
</dbReference>
<dbReference type="Gene3D" id="2.170.130.10">
    <property type="entry name" value="TonB-dependent receptor, plug domain"/>
    <property type="match status" value="1"/>
</dbReference>
<dbReference type="Pfam" id="PF07715">
    <property type="entry name" value="Plug"/>
    <property type="match status" value="1"/>
</dbReference>
<dbReference type="InterPro" id="IPR000531">
    <property type="entry name" value="Beta-barrel_TonB"/>
</dbReference>
<proteinExistence type="inferred from homology"/>
<dbReference type="KEGG" id="hoh:Hoch_3309"/>
<keyword evidence="2 8" id="KW-0813">Transport</keyword>
<keyword evidence="7 8" id="KW-0998">Cell outer membrane</keyword>
<accession>D0LTW7</accession>
<sequence length="981" mass="105048">MAAAIALGGTPSIAAAQDAPDELPQPAAAPAQTPPPVAPGAADDDVFIPTDAEAEEDVFTGEEEVIVVTGSLIERRELTTSAPLAVLDKSELDAAGVASIGDILQNLPSQSNAINVQFNNGGDGSTRVNLRGLGAARTLVLVNGRRHVAGGTGANASVDLNAIPTAVIERVEVLKDGASAIYGSDAISGVVNIITRTNFDGVEAAVYTGSTGDGLGQVFDVSVVMGQTTERGNIVFAAGFTDQQPINAGERDFSRSDKAYDWETGEVATSGSSATPQGVLIDRNPDAVGNDAWQQVVANNPDSGGAYYNDPVAGWRTFNAFGNSDVGEGDLYNYQPENYLVTPQQRYNVFSTGSYKFHDNVRGYFEATYTNRSSDQKLAPEPLFTITEGITVSGDNYYNPFGRDFVDIRRRMVEADVRRSIQDVNTFRVVTGIDGHLPEDLPVLQNWRWDLSFNYGRTKAEDINAGNFQLSKVANAIGPSFVGADGTPQCGTPDNPIAGCVPLNLFGGVGTITQDQLDYITYNGINSGFNEQQMFMFSTAGKVVDLPNGGDISLAIGAEYRKEAGADLPNPLVATGDTTGNKSEPTEGSYNVREGYAELSVVPLVGAPGAEWVELNAAIRAFDYNTFGSDYTWKVGARWSFGEGLAVRGTYSTAFRAPAISDLYSGVVDGFPPVTDPCDVSQGSRSDNVQANCSADGVPDNYVDSRTQIRTLGGGNEDLQPETAKVFTVGAVYEPKFVEGLALTLDYFDIAVDNAISSLGAGLILSSCYSLAPEERKYCELIDRNPDTNFLNVINDTAINVGGNETRGLDFNVRYTQNTDIGSFRYNLEGTRLFQFDSIEADGSVIEGLGVYDLGVFPTWRGNLGLMWGLDEWGAGTNVRYIHSFVECENDDCLRGTTADGGPRGEGIDVYEREVSANVTADLFGTYTLESSVGTSRLTLGVNNVLDQRPAIIYNGFLATSDASTYDFLGRYFYARFVQQF</sequence>
<evidence type="ECO:0000313" key="13">
    <source>
        <dbReference type="EMBL" id="ACY15811.1"/>
    </source>
</evidence>
<comment type="similarity">
    <text evidence="8 9">Belongs to the TonB-dependent receptor family.</text>
</comment>
<feature type="compositionally biased region" description="Polar residues" evidence="10">
    <location>
        <begin position="576"/>
        <end position="588"/>
    </location>
</feature>
<dbReference type="InterPro" id="IPR039426">
    <property type="entry name" value="TonB-dep_rcpt-like"/>
</dbReference>
<keyword evidence="13" id="KW-0675">Receptor</keyword>
<feature type="domain" description="TonB-dependent receptor plug" evidence="12">
    <location>
        <begin position="79"/>
        <end position="190"/>
    </location>
</feature>
<reference evidence="13 14" key="1">
    <citation type="journal article" date="2010" name="Stand. Genomic Sci.">
        <title>Complete genome sequence of Haliangium ochraceum type strain (SMP-2).</title>
        <authorList>
            <consortium name="US DOE Joint Genome Institute (JGI-PGF)"/>
            <person name="Ivanova N."/>
            <person name="Daum C."/>
            <person name="Lang E."/>
            <person name="Abt B."/>
            <person name="Kopitz M."/>
            <person name="Saunders E."/>
            <person name="Lapidus A."/>
            <person name="Lucas S."/>
            <person name="Glavina Del Rio T."/>
            <person name="Nolan M."/>
            <person name="Tice H."/>
            <person name="Copeland A."/>
            <person name="Cheng J.F."/>
            <person name="Chen F."/>
            <person name="Bruce D."/>
            <person name="Goodwin L."/>
            <person name="Pitluck S."/>
            <person name="Mavromatis K."/>
            <person name="Pati A."/>
            <person name="Mikhailova N."/>
            <person name="Chen A."/>
            <person name="Palaniappan K."/>
            <person name="Land M."/>
            <person name="Hauser L."/>
            <person name="Chang Y.J."/>
            <person name="Jeffries C.D."/>
            <person name="Detter J.C."/>
            <person name="Brettin T."/>
            <person name="Rohde M."/>
            <person name="Goker M."/>
            <person name="Bristow J."/>
            <person name="Markowitz V."/>
            <person name="Eisen J.A."/>
            <person name="Hugenholtz P."/>
            <person name="Kyrpides N.C."/>
            <person name="Klenk H.P."/>
        </authorList>
    </citation>
    <scope>NUCLEOTIDE SEQUENCE [LARGE SCALE GENOMIC DNA]</scope>
    <source>
        <strain evidence="14">DSM 14365 / CIP 107738 / JCM 11303 / AJ 13395 / SMP-2</strain>
    </source>
</reference>
<keyword evidence="14" id="KW-1185">Reference proteome</keyword>
<dbReference type="RefSeq" id="WP_012828411.1">
    <property type="nucleotide sequence ID" value="NC_013440.1"/>
</dbReference>
<organism evidence="13 14">
    <name type="scientific">Haliangium ochraceum (strain DSM 14365 / JCM 11303 / SMP-2)</name>
    <dbReference type="NCBI Taxonomy" id="502025"/>
    <lineage>
        <taxon>Bacteria</taxon>
        <taxon>Pseudomonadati</taxon>
        <taxon>Myxococcota</taxon>
        <taxon>Polyangia</taxon>
        <taxon>Haliangiales</taxon>
        <taxon>Kofleriaceae</taxon>
        <taxon>Haliangium</taxon>
    </lineage>
</organism>
<dbReference type="InterPro" id="IPR036942">
    <property type="entry name" value="Beta-barrel_TonB_sf"/>
</dbReference>
<comment type="subcellular location">
    <subcellularLocation>
        <location evidence="1 8">Cell outer membrane</location>
        <topology evidence="1 8">Multi-pass membrane protein</topology>
    </subcellularLocation>
</comment>
<evidence type="ECO:0000256" key="9">
    <source>
        <dbReference type="RuleBase" id="RU003357"/>
    </source>
</evidence>
<evidence type="ECO:0000259" key="12">
    <source>
        <dbReference type="Pfam" id="PF07715"/>
    </source>
</evidence>
<evidence type="ECO:0000256" key="8">
    <source>
        <dbReference type="PROSITE-ProRule" id="PRU01360"/>
    </source>
</evidence>
<dbReference type="HOGENOM" id="CLU_010745_0_0_7"/>
<dbReference type="InterPro" id="IPR037066">
    <property type="entry name" value="Plug_dom_sf"/>
</dbReference>
<dbReference type="InterPro" id="IPR012910">
    <property type="entry name" value="Plug_dom"/>
</dbReference>
<evidence type="ECO:0000256" key="1">
    <source>
        <dbReference type="ARBA" id="ARBA00004571"/>
    </source>
</evidence>
<evidence type="ECO:0000256" key="4">
    <source>
        <dbReference type="ARBA" id="ARBA00022692"/>
    </source>
</evidence>
<dbReference type="EMBL" id="CP001804">
    <property type="protein sequence ID" value="ACY15811.1"/>
    <property type="molecule type" value="Genomic_DNA"/>
</dbReference>
<dbReference type="SUPFAM" id="SSF56935">
    <property type="entry name" value="Porins"/>
    <property type="match status" value="1"/>
</dbReference>
<evidence type="ECO:0000256" key="7">
    <source>
        <dbReference type="ARBA" id="ARBA00023237"/>
    </source>
</evidence>
<dbReference type="Proteomes" id="UP000001880">
    <property type="component" value="Chromosome"/>
</dbReference>
<evidence type="ECO:0000256" key="6">
    <source>
        <dbReference type="ARBA" id="ARBA00023136"/>
    </source>
</evidence>
<gene>
    <name evidence="13" type="ordered locus">Hoch_3309</name>
</gene>
<feature type="domain" description="TonB-dependent receptor-like beta-barrel" evidence="11">
    <location>
        <begin position="443"/>
        <end position="945"/>
    </location>
</feature>
<evidence type="ECO:0000256" key="5">
    <source>
        <dbReference type="ARBA" id="ARBA00023077"/>
    </source>
</evidence>
<keyword evidence="6 8" id="KW-0472">Membrane</keyword>
<evidence type="ECO:0000256" key="2">
    <source>
        <dbReference type="ARBA" id="ARBA00022448"/>
    </source>
</evidence>
<keyword evidence="3 8" id="KW-1134">Transmembrane beta strand</keyword>
<evidence type="ECO:0000313" key="14">
    <source>
        <dbReference type="Proteomes" id="UP000001880"/>
    </source>
</evidence>
<evidence type="ECO:0000256" key="3">
    <source>
        <dbReference type="ARBA" id="ARBA00022452"/>
    </source>
</evidence>
<name>D0LTW7_HALO1</name>
<dbReference type="PROSITE" id="PS52016">
    <property type="entry name" value="TONB_DEPENDENT_REC_3"/>
    <property type="match status" value="1"/>
</dbReference>